<dbReference type="Proteomes" id="UP000037939">
    <property type="component" value="Unassembled WGS sequence"/>
</dbReference>
<sequence>MELRDLRAFAVLGELLHFGRAAERLHVTQSALSKQIQRLEYDVGGALFMRSARETRLTELGAALRPDAVQALAQIDQLKRKAQAVLAGEAGTLRIGFGIGAKTLVPAAISQFRKHRPDVHIELFDLSSHHIVRALTEGKLDVGFCRLPAPAGWPHLPVVQARFVAVLPDSYRDIAHLRQLSAQRLVLIEHTLAPAFHAHLMTFLAGQGVRISDIQPVRDFVSGVTLAAAGVGWTVVPSSTVVDVLGVRVLQLEDPAASWAIGLMRPASVAGPLVAAFWDVVQKTLLREVD</sequence>
<dbReference type="SUPFAM" id="SSF46785">
    <property type="entry name" value="Winged helix' DNA-binding domain"/>
    <property type="match status" value="1"/>
</dbReference>
<dbReference type="OrthoDB" id="5292387at2"/>
<dbReference type="InterPro" id="IPR005119">
    <property type="entry name" value="LysR_subst-bd"/>
</dbReference>
<dbReference type="Pfam" id="PF00126">
    <property type="entry name" value="HTH_1"/>
    <property type="match status" value="1"/>
</dbReference>
<dbReference type="AlphaFoldDB" id="A0A0N0XJY5"/>
<dbReference type="RefSeq" id="WP_053937232.1">
    <property type="nucleotide sequence ID" value="NZ_LAQT01000005.1"/>
</dbReference>
<comment type="caution">
    <text evidence="6">The sequence shown here is derived from an EMBL/GenBank/DDBJ whole genome shotgun (WGS) entry which is preliminary data.</text>
</comment>
<dbReference type="GO" id="GO:0003677">
    <property type="term" value="F:DNA binding"/>
    <property type="evidence" value="ECO:0007669"/>
    <property type="project" value="UniProtKB-KW"/>
</dbReference>
<evidence type="ECO:0000256" key="3">
    <source>
        <dbReference type="ARBA" id="ARBA00023125"/>
    </source>
</evidence>
<dbReference type="GO" id="GO:0032993">
    <property type="term" value="C:protein-DNA complex"/>
    <property type="evidence" value="ECO:0007669"/>
    <property type="project" value="TreeGrafter"/>
</dbReference>
<gene>
    <name evidence="6" type="primary">benM_1</name>
    <name evidence="6" type="ORF">WG78_07835</name>
</gene>
<evidence type="ECO:0000313" key="7">
    <source>
        <dbReference type="Proteomes" id="UP000037939"/>
    </source>
</evidence>
<keyword evidence="2" id="KW-0805">Transcription regulation</keyword>
<evidence type="ECO:0000313" key="6">
    <source>
        <dbReference type="EMBL" id="KPC53737.1"/>
    </source>
</evidence>
<dbReference type="FunFam" id="1.10.10.10:FF:000001">
    <property type="entry name" value="LysR family transcriptional regulator"/>
    <property type="match status" value="1"/>
</dbReference>
<dbReference type="Gene3D" id="1.10.10.10">
    <property type="entry name" value="Winged helix-like DNA-binding domain superfamily/Winged helix DNA-binding domain"/>
    <property type="match status" value="1"/>
</dbReference>
<keyword evidence="7" id="KW-1185">Reference proteome</keyword>
<evidence type="ECO:0000256" key="2">
    <source>
        <dbReference type="ARBA" id="ARBA00023015"/>
    </source>
</evidence>
<reference evidence="6" key="1">
    <citation type="submission" date="2015-07" db="EMBL/GenBank/DDBJ databases">
        <title>Draft genome sequence of the Amantichitinum ursilacus IGB-41, a new chitin-degrading bacterium.</title>
        <authorList>
            <person name="Kirstahler P."/>
            <person name="Guenther M."/>
            <person name="Grumaz C."/>
            <person name="Rupp S."/>
            <person name="Zibek S."/>
            <person name="Sohn K."/>
        </authorList>
    </citation>
    <scope>NUCLEOTIDE SEQUENCE [LARGE SCALE GENOMIC DNA]</scope>
    <source>
        <strain evidence="6">IGB-41</strain>
    </source>
</reference>
<dbReference type="PATRIC" id="fig|857265.3.peg.1606"/>
<dbReference type="InterPro" id="IPR036390">
    <property type="entry name" value="WH_DNA-bd_sf"/>
</dbReference>
<dbReference type="EMBL" id="LAQT01000005">
    <property type="protein sequence ID" value="KPC53737.1"/>
    <property type="molecule type" value="Genomic_DNA"/>
</dbReference>
<dbReference type="InterPro" id="IPR000847">
    <property type="entry name" value="LysR_HTH_N"/>
</dbReference>
<dbReference type="PANTHER" id="PTHR30346">
    <property type="entry name" value="TRANSCRIPTIONAL DUAL REGULATOR HCAR-RELATED"/>
    <property type="match status" value="1"/>
</dbReference>
<evidence type="ECO:0000256" key="4">
    <source>
        <dbReference type="ARBA" id="ARBA00023163"/>
    </source>
</evidence>
<accession>A0A0N0XJY5</accession>
<evidence type="ECO:0000259" key="5">
    <source>
        <dbReference type="PROSITE" id="PS50931"/>
    </source>
</evidence>
<dbReference type="STRING" id="857265.WG78_07835"/>
<comment type="similarity">
    <text evidence="1">Belongs to the LysR transcriptional regulatory family.</text>
</comment>
<dbReference type="PRINTS" id="PR00039">
    <property type="entry name" value="HTHLYSR"/>
</dbReference>
<dbReference type="CDD" id="cd08414">
    <property type="entry name" value="PBP2_LTTR_aromatics_like"/>
    <property type="match status" value="1"/>
</dbReference>
<protein>
    <submittedName>
        <fullName evidence="6">HTH-type transcriptional regulator BenM</fullName>
    </submittedName>
</protein>
<feature type="domain" description="HTH lysR-type" evidence="5">
    <location>
        <begin position="1"/>
        <end position="58"/>
    </location>
</feature>
<dbReference type="InterPro" id="IPR036388">
    <property type="entry name" value="WH-like_DNA-bd_sf"/>
</dbReference>
<name>A0A0N0XJY5_9NEIS</name>
<organism evidence="6 7">
    <name type="scientific">Amantichitinum ursilacus</name>
    <dbReference type="NCBI Taxonomy" id="857265"/>
    <lineage>
        <taxon>Bacteria</taxon>
        <taxon>Pseudomonadati</taxon>
        <taxon>Pseudomonadota</taxon>
        <taxon>Betaproteobacteria</taxon>
        <taxon>Neisseriales</taxon>
        <taxon>Chitinibacteraceae</taxon>
        <taxon>Amantichitinum</taxon>
    </lineage>
</organism>
<proteinExistence type="inferred from homology"/>
<keyword evidence="3" id="KW-0238">DNA-binding</keyword>
<evidence type="ECO:0000256" key="1">
    <source>
        <dbReference type="ARBA" id="ARBA00009437"/>
    </source>
</evidence>
<dbReference type="PROSITE" id="PS50931">
    <property type="entry name" value="HTH_LYSR"/>
    <property type="match status" value="1"/>
</dbReference>
<dbReference type="PANTHER" id="PTHR30346:SF17">
    <property type="entry name" value="LYSR FAMILY TRANSCRIPTIONAL REGULATOR"/>
    <property type="match status" value="1"/>
</dbReference>
<dbReference type="Gene3D" id="3.40.190.10">
    <property type="entry name" value="Periplasmic binding protein-like II"/>
    <property type="match status" value="2"/>
</dbReference>
<dbReference type="Pfam" id="PF03466">
    <property type="entry name" value="LysR_substrate"/>
    <property type="match status" value="1"/>
</dbReference>
<dbReference type="GO" id="GO:0003700">
    <property type="term" value="F:DNA-binding transcription factor activity"/>
    <property type="evidence" value="ECO:0007669"/>
    <property type="project" value="InterPro"/>
</dbReference>
<dbReference type="SUPFAM" id="SSF53850">
    <property type="entry name" value="Periplasmic binding protein-like II"/>
    <property type="match status" value="1"/>
</dbReference>
<keyword evidence="4" id="KW-0804">Transcription</keyword>